<feature type="signal peptide" evidence="1">
    <location>
        <begin position="1"/>
        <end position="20"/>
    </location>
</feature>
<keyword evidence="3" id="KW-1185">Reference proteome</keyword>
<evidence type="ECO:0000256" key="1">
    <source>
        <dbReference type="SAM" id="SignalP"/>
    </source>
</evidence>
<name>A0ABN0JG22_9GAMM</name>
<dbReference type="RefSeq" id="WP_004653630.1">
    <property type="nucleotide sequence ID" value="NZ_KB849179.1"/>
</dbReference>
<accession>A0ABN0JG22</accession>
<reference evidence="2 3" key="1">
    <citation type="submission" date="2013-02" db="EMBL/GenBank/DDBJ databases">
        <title>The Genome Sequence of Acinetobacter sp. NIPH 809.</title>
        <authorList>
            <consortium name="The Broad Institute Genome Sequencing Platform"/>
            <consortium name="The Broad Institute Genome Sequencing Center for Infectious Disease"/>
            <person name="Cerqueira G."/>
            <person name="Feldgarden M."/>
            <person name="Courvalin P."/>
            <person name="Perichon B."/>
            <person name="Grillot-Courvalin C."/>
            <person name="Clermont D."/>
            <person name="Rocha E."/>
            <person name="Yoon E.-J."/>
            <person name="Nemec A."/>
            <person name="Walker B."/>
            <person name="Young S.K."/>
            <person name="Zeng Q."/>
            <person name="Gargeya S."/>
            <person name="Fitzgerald M."/>
            <person name="Haas B."/>
            <person name="Abouelleil A."/>
            <person name="Alvarado L."/>
            <person name="Arachchi H.M."/>
            <person name="Berlin A.M."/>
            <person name="Chapman S.B."/>
            <person name="Dewar J."/>
            <person name="Goldberg J."/>
            <person name="Griggs A."/>
            <person name="Gujja S."/>
            <person name="Hansen M."/>
            <person name="Howarth C."/>
            <person name="Imamovic A."/>
            <person name="Larimer J."/>
            <person name="McCowan C."/>
            <person name="Murphy C."/>
            <person name="Neiman D."/>
            <person name="Pearson M."/>
            <person name="Priest M."/>
            <person name="Roberts A."/>
            <person name="Saif S."/>
            <person name="Shea T."/>
            <person name="Sisk P."/>
            <person name="Sykes S."/>
            <person name="Wortman J."/>
            <person name="Nusbaum C."/>
            <person name="Birren B."/>
        </authorList>
    </citation>
    <scope>NUCLEOTIDE SEQUENCE [LARGE SCALE GENOMIC DNA]</scope>
    <source>
        <strain evidence="2 3">NIPH 809</strain>
    </source>
</reference>
<sequence>MKKIFLGALIGVASIGSTLAAECTYNFNANQTQIDAVSSGAVQFPNINGQKVSLTFQASNTNKLYVAASSAFGNNRISQSTKNVGDIALNQSNLIAYEMIVKAPNVVLSGNSIVTLFPAAFFGTKNGEHVLINMIANLNNIPAAPDQIISAWQITDRSNSQTLNEGAISNIDLSNGVRMGFYINQQTQQVGVILNGSNLGYVGTYSTKPTEGYFVASLGVQNIPSTSNIVGKEFSIELITDRTKLQNVYPTGTKDICGNTI</sequence>
<evidence type="ECO:0000313" key="3">
    <source>
        <dbReference type="Proteomes" id="UP000013034"/>
    </source>
</evidence>
<dbReference type="InterPro" id="IPR032620">
    <property type="entry name" value="DUF4882"/>
</dbReference>
<feature type="chain" id="PRO_5045154020" description="DUF4882 domain-containing protein" evidence="1">
    <location>
        <begin position="21"/>
        <end position="261"/>
    </location>
</feature>
<proteinExistence type="predicted"/>
<organism evidence="2 3">
    <name type="scientific">Acinetobacter proteolyticus</name>
    <dbReference type="NCBI Taxonomy" id="1776741"/>
    <lineage>
        <taxon>Bacteria</taxon>
        <taxon>Pseudomonadati</taxon>
        <taxon>Pseudomonadota</taxon>
        <taxon>Gammaproteobacteria</taxon>
        <taxon>Moraxellales</taxon>
        <taxon>Moraxellaceae</taxon>
        <taxon>Acinetobacter</taxon>
    </lineage>
</organism>
<comment type="caution">
    <text evidence="2">The sequence shown here is derived from an EMBL/GenBank/DDBJ whole genome shotgun (WGS) entry which is preliminary data.</text>
</comment>
<protein>
    <recommendedName>
        <fullName evidence="4">DUF4882 domain-containing protein</fullName>
    </recommendedName>
</protein>
<gene>
    <name evidence="2" type="ORF">F993_01498</name>
</gene>
<evidence type="ECO:0008006" key="4">
    <source>
        <dbReference type="Google" id="ProtNLM"/>
    </source>
</evidence>
<evidence type="ECO:0000313" key="2">
    <source>
        <dbReference type="EMBL" id="ENU24182.1"/>
    </source>
</evidence>
<dbReference type="Pfam" id="PF16223">
    <property type="entry name" value="DUF4882"/>
    <property type="match status" value="1"/>
</dbReference>
<keyword evidence="1" id="KW-0732">Signal</keyword>
<dbReference type="Proteomes" id="UP000013034">
    <property type="component" value="Unassembled WGS sequence"/>
</dbReference>
<dbReference type="EMBL" id="APOI01000014">
    <property type="protein sequence ID" value="ENU24182.1"/>
    <property type="molecule type" value="Genomic_DNA"/>
</dbReference>